<dbReference type="Proteomes" id="UP000013909">
    <property type="component" value="Unassembled WGS sequence"/>
</dbReference>
<gene>
    <name evidence="1" type="ORF">ADIS_1924</name>
</gene>
<dbReference type="PROSITE" id="PS51257">
    <property type="entry name" value="PROKAR_LIPOPROTEIN"/>
    <property type="match status" value="1"/>
</dbReference>
<evidence type="ECO:0000313" key="1">
    <source>
        <dbReference type="EMBL" id="EON77705.1"/>
    </source>
</evidence>
<evidence type="ECO:0000313" key="2">
    <source>
        <dbReference type="Proteomes" id="UP000013909"/>
    </source>
</evidence>
<accession>R7ZU87</accession>
<sequence length="50" mass="5287">MAGFERDILCLMPVCGFCSCFLFRIQCLGLRVRGFNPNSAGFGIGGSPGA</sequence>
<name>R7ZU87_9BACT</name>
<organism evidence="1 2">
    <name type="scientific">Lunatimonas lonarensis</name>
    <dbReference type="NCBI Taxonomy" id="1232681"/>
    <lineage>
        <taxon>Bacteria</taxon>
        <taxon>Pseudomonadati</taxon>
        <taxon>Bacteroidota</taxon>
        <taxon>Cytophagia</taxon>
        <taxon>Cytophagales</taxon>
        <taxon>Cyclobacteriaceae</taxon>
    </lineage>
</organism>
<dbReference type="STRING" id="1232681.ADIS_1924"/>
<proteinExistence type="predicted"/>
<dbReference type="EMBL" id="AQHR01000050">
    <property type="protein sequence ID" value="EON77705.1"/>
    <property type="molecule type" value="Genomic_DNA"/>
</dbReference>
<protein>
    <submittedName>
        <fullName evidence="1">Uncharacterized protein</fullName>
    </submittedName>
</protein>
<reference evidence="1 2" key="1">
    <citation type="submission" date="2013-02" db="EMBL/GenBank/DDBJ databases">
        <title>A novel strain isolated from Lonar lake, Maharashtra, India.</title>
        <authorList>
            <person name="Singh A."/>
        </authorList>
    </citation>
    <scope>NUCLEOTIDE SEQUENCE [LARGE SCALE GENOMIC DNA]</scope>
    <source>
        <strain evidence="1 2">AK24</strain>
    </source>
</reference>
<dbReference type="AlphaFoldDB" id="R7ZU87"/>
<keyword evidence="2" id="KW-1185">Reference proteome</keyword>
<comment type="caution">
    <text evidence="1">The sequence shown here is derived from an EMBL/GenBank/DDBJ whole genome shotgun (WGS) entry which is preliminary data.</text>
</comment>